<dbReference type="Gene3D" id="3.55.50.30">
    <property type="match status" value="1"/>
</dbReference>
<evidence type="ECO:0000259" key="3">
    <source>
        <dbReference type="Pfam" id="PF16344"/>
    </source>
</evidence>
<dbReference type="PANTHER" id="PTHR30273">
    <property type="entry name" value="PERIPLASMIC SIGNAL SENSOR AND SIGMA FACTOR ACTIVATOR FECR-RELATED"/>
    <property type="match status" value="1"/>
</dbReference>
<dbReference type="PANTHER" id="PTHR30273:SF2">
    <property type="entry name" value="PROTEIN FECR"/>
    <property type="match status" value="1"/>
</dbReference>
<dbReference type="Pfam" id="PF04773">
    <property type="entry name" value="FecR"/>
    <property type="match status" value="1"/>
</dbReference>
<dbReference type="GO" id="GO:0016989">
    <property type="term" value="F:sigma factor antagonist activity"/>
    <property type="evidence" value="ECO:0007669"/>
    <property type="project" value="TreeGrafter"/>
</dbReference>
<evidence type="ECO:0000256" key="1">
    <source>
        <dbReference type="SAM" id="Phobius"/>
    </source>
</evidence>
<proteinExistence type="predicted"/>
<dbReference type="KEGG" id="psac:PSM36_2463"/>
<keyword evidence="1" id="KW-0812">Transmembrane</keyword>
<sequence>MKIEKNIIDKWKLLLKVLSEEIPEDDRHFQRWLNEDTENRKLYLSLKEGRQNEELFDKDKVFNTISSKLSLNTGKRKPLYQKKWFKYAVSSVAVIALSIIVLNYFTFQENTTPERIDKNIFDPGSKKAYLLSMQGEKIDLSESFEVKKEDGTIISNNSEGVISFQKTAPVKKTIEHQTIYVPKSGEYELILSDGSKVFLNSESQLTFPSYFEGDTRNVELTGEAYFEVKKDEKPFIIQTPDLMIEVLGTSFNINAYQTNPYVNATLVEGSIRIHLSENQETFLLQPEHNFRLDKLSDEISVQQVNTDVYTSWVKGEFVFRNQPLSEIFVQLERWYDFRIVYESPDIGKMRFTGSVEKARPLNYLLDQIQAVTDIGYRPEGDKIILYK</sequence>
<dbReference type="Pfam" id="PF16344">
    <property type="entry name" value="FecR_C"/>
    <property type="match status" value="1"/>
</dbReference>
<accession>A0A1R3SYJ6</accession>
<dbReference type="Proteomes" id="UP000187464">
    <property type="component" value="Chromosome I"/>
</dbReference>
<feature type="domain" description="Protein FecR C-terminal" evidence="3">
    <location>
        <begin position="316"/>
        <end position="385"/>
    </location>
</feature>
<feature type="domain" description="FecR protein" evidence="2">
    <location>
        <begin position="178"/>
        <end position="271"/>
    </location>
</feature>
<protein>
    <submittedName>
        <fullName evidence="4">FecR protein</fullName>
    </submittedName>
</protein>
<dbReference type="RefSeq" id="WP_076931113.1">
    <property type="nucleotide sequence ID" value="NZ_LT605205.1"/>
</dbReference>
<dbReference type="AlphaFoldDB" id="A0A1R3SYJ6"/>
<keyword evidence="1" id="KW-1133">Transmembrane helix</keyword>
<reference evidence="4 5" key="1">
    <citation type="submission" date="2016-08" db="EMBL/GenBank/DDBJ databases">
        <authorList>
            <person name="Seilhamer J.J."/>
        </authorList>
    </citation>
    <scope>NUCLEOTIDE SEQUENCE [LARGE SCALE GENOMIC DNA]</scope>
    <source>
        <strain evidence="4">M3/6</strain>
    </source>
</reference>
<evidence type="ECO:0000259" key="2">
    <source>
        <dbReference type="Pfam" id="PF04773"/>
    </source>
</evidence>
<keyword evidence="5" id="KW-1185">Reference proteome</keyword>
<gene>
    <name evidence="4" type="ORF">PSM36_2463</name>
</gene>
<dbReference type="InterPro" id="IPR012373">
    <property type="entry name" value="Ferrdict_sens_TM"/>
</dbReference>
<evidence type="ECO:0000313" key="4">
    <source>
        <dbReference type="EMBL" id="SCD21266.1"/>
    </source>
</evidence>
<keyword evidence="1" id="KW-0472">Membrane</keyword>
<dbReference type="EMBL" id="LT605205">
    <property type="protein sequence ID" value="SCD21266.1"/>
    <property type="molecule type" value="Genomic_DNA"/>
</dbReference>
<dbReference type="STRING" id="1642647.PSM36_2463"/>
<name>A0A1R3SYJ6_9BACT</name>
<dbReference type="Gene3D" id="2.60.120.1440">
    <property type="match status" value="1"/>
</dbReference>
<dbReference type="FunFam" id="2.60.120.1440:FF:000001">
    <property type="entry name" value="Putative anti-sigma factor"/>
    <property type="match status" value="1"/>
</dbReference>
<dbReference type="InterPro" id="IPR006860">
    <property type="entry name" value="FecR"/>
</dbReference>
<dbReference type="InterPro" id="IPR032508">
    <property type="entry name" value="FecR_C"/>
</dbReference>
<organism evidence="4 5">
    <name type="scientific">Proteiniphilum saccharofermentans</name>
    <dbReference type="NCBI Taxonomy" id="1642647"/>
    <lineage>
        <taxon>Bacteria</taxon>
        <taxon>Pseudomonadati</taxon>
        <taxon>Bacteroidota</taxon>
        <taxon>Bacteroidia</taxon>
        <taxon>Bacteroidales</taxon>
        <taxon>Dysgonomonadaceae</taxon>
        <taxon>Proteiniphilum</taxon>
    </lineage>
</organism>
<feature type="transmembrane region" description="Helical" evidence="1">
    <location>
        <begin position="84"/>
        <end position="105"/>
    </location>
</feature>
<evidence type="ECO:0000313" key="5">
    <source>
        <dbReference type="Proteomes" id="UP000187464"/>
    </source>
</evidence>